<feature type="transmembrane region" description="Helical" evidence="6">
    <location>
        <begin position="69"/>
        <end position="90"/>
    </location>
</feature>
<dbReference type="OrthoDB" id="3639251at2759"/>
<evidence type="ECO:0000256" key="5">
    <source>
        <dbReference type="ARBA" id="ARBA00023136"/>
    </source>
</evidence>
<dbReference type="PANTHER" id="PTHR43791:SF4">
    <property type="entry name" value="PANTOTHENATE TRANSPORTER FEN2"/>
    <property type="match status" value="1"/>
</dbReference>
<dbReference type="AlphaFoldDB" id="A0A3D8RSY9"/>
<feature type="transmembrane region" description="Helical" evidence="6">
    <location>
        <begin position="189"/>
        <end position="210"/>
    </location>
</feature>
<dbReference type="Pfam" id="PF07690">
    <property type="entry name" value="MFS_1"/>
    <property type="match status" value="1"/>
</dbReference>
<dbReference type="SUPFAM" id="SSF103473">
    <property type="entry name" value="MFS general substrate transporter"/>
    <property type="match status" value="1"/>
</dbReference>
<protein>
    <submittedName>
        <fullName evidence="7">Putative major facilitator superfamily permease-6</fullName>
    </submittedName>
</protein>
<organism evidence="7 8">
    <name type="scientific">Coleophoma cylindrospora</name>
    <dbReference type="NCBI Taxonomy" id="1849047"/>
    <lineage>
        <taxon>Eukaryota</taxon>
        <taxon>Fungi</taxon>
        <taxon>Dikarya</taxon>
        <taxon>Ascomycota</taxon>
        <taxon>Pezizomycotina</taxon>
        <taxon>Leotiomycetes</taxon>
        <taxon>Helotiales</taxon>
        <taxon>Dermateaceae</taxon>
        <taxon>Coleophoma</taxon>
    </lineage>
</organism>
<reference evidence="7 8" key="1">
    <citation type="journal article" date="2018" name="IMA Fungus">
        <title>IMA Genome-F 9: Draft genome sequence of Annulohypoxylon stygium, Aspergillus mulundensis, Berkeleyomyces basicola (syn. Thielaviopsis basicola), Ceratocystis smalleyi, two Cercospora beticola strains, Coleophoma cylindrospora, Fusarium fracticaudum, Phialophora cf. hyalina, and Morchella septimelata.</title>
        <authorList>
            <person name="Wingfield B.D."/>
            <person name="Bills G.F."/>
            <person name="Dong Y."/>
            <person name="Huang W."/>
            <person name="Nel W.J."/>
            <person name="Swalarsk-Parry B.S."/>
            <person name="Vaghefi N."/>
            <person name="Wilken P.M."/>
            <person name="An Z."/>
            <person name="de Beer Z.W."/>
            <person name="De Vos L."/>
            <person name="Chen L."/>
            <person name="Duong T.A."/>
            <person name="Gao Y."/>
            <person name="Hammerbacher A."/>
            <person name="Kikkert J.R."/>
            <person name="Li Y."/>
            <person name="Li H."/>
            <person name="Li K."/>
            <person name="Li Q."/>
            <person name="Liu X."/>
            <person name="Ma X."/>
            <person name="Naidoo K."/>
            <person name="Pethybridge S.J."/>
            <person name="Sun J."/>
            <person name="Steenkamp E.T."/>
            <person name="van der Nest M.A."/>
            <person name="van Wyk S."/>
            <person name="Wingfield M.J."/>
            <person name="Xiong C."/>
            <person name="Yue Q."/>
            <person name="Zhang X."/>
        </authorList>
    </citation>
    <scope>NUCLEOTIDE SEQUENCE [LARGE SCALE GENOMIC DNA]</scope>
    <source>
        <strain evidence="7 8">BP6252</strain>
    </source>
</reference>
<evidence type="ECO:0000256" key="4">
    <source>
        <dbReference type="ARBA" id="ARBA00022989"/>
    </source>
</evidence>
<evidence type="ECO:0000256" key="6">
    <source>
        <dbReference type="SAM" id="Phobius"/>
    </source>
</evidence>
<gene>
    <name evidence="7" type="ORF">BP6252_05123</name>
</gene>
<proteinExistence type="predicted"/>
<feature type="transmembrane region" description="Helical" evidence="6">
    <location>
        <begin position="156"/>
        <end position="177"/>
    </location>
</feature>
<dbReference type="InterPro" id="IPR036259">
    <property type="entry name" value="MFS_trans_sf"/>
</dbReference>
<feature type="transmembrane region" description="Helical" evidence="6">
    <location>
        <begin position="30"/>
        <end position="48"/>
    </location>
</feature>
<dbReference type="Gene3D" id="1.20.1250.20">
    <property type="entry name" value="MFS general substrate transporter like domains"/>
    <property type="match status" value="2"/>
</dbReference>
<accession>A0A3D8RSY9</accession>
<feature type="transmembrane region" description="Helical" evidence="6">
    <location>
        <begin position="438"/>
        <end position="458"/>
    </location>
</feature>
<comment type="subcellular location">
    <subcellularLocation>
        <location evidence="1">Membrane</location>
        <topology evidence="1">Multi-pass membrane protein</topology>
    </subcellularLocation>
</comment>
<evidence type="ECO:0000256" key="2">
    <source>
        <dbReference type="ARBA" id="ARBA00022448"/>
    </source>
</evidence>
<feature type="transmembrane region" description="Helical" evidence="6">
    <location>
        <begin position="342"/>
        <end position="361"/>
    </location>
</feature>
<dbReference type="Proteomes" id="UP000256645">
    <property type="component" value="Unassembled WGS sequence"/>
</dbReference>
<dbReference type="InterPro" id="IPR011701">
    <property type="entry name" value="MFS"/>
</dbReference>
<sequence length="498" mass="55456">MGTRLNRLRSFLWGADPKDAALLSKLDLTILPYFSIIWFLFGLSRASYGSAYISGMKEDLGFKGKDYNYLSTTYLVVYAICQMPGTSLLTIFPPKYVFVSANVTWSVLTLITFKMQHVWQVILLNGFEGGFCAIAYVGAHFIYASWYKKSELGTRAAIFCCFGHVGSMAGGWIQAGLLADFSGRQGLPAWRWIFIIVSVITIPTAIFGQLDLHPGHAFASECVVSHPGRERTCLPPTRPTKETHLGQDGLQARAPILAVLAPAHNLHACVHTPLFSKPRDTEVPTLQVYSLAIQMLSNNVFPLWLLSRGYTTIQQNNYPTAVYATAILGTILYSVISDKIQSRWQCSLAVGLTFILGSAILISNPRQDAGHFVAFYLLGTTYAPQALWYSWMADVTAHDFQLRALTTGFMNSWDFAWVTWWPIIFYPVTDAPNYRKGYIASLVTGALIIPLVGVIAYLEKKGLRNGTLGRERDEEVRDERGDMSGEAIVEALHVPEKY</sequence>
<keyword evidence="3 6" id="KW-0812">Transmembrane</keyword>
<feature type="transmembrane region" description="Helical" evidence="6">
    <location>
        <begin position="373"/>
        <end position="391"/>
    </location>
</feature>
<keyword evidence="2" id="KW-0813">Transport</keyword>
<dbReference type="GO" id="GO:0098717">
    <property type="term" value="P:pantothenate import across plasma membrane"/>
    <property type="evidence" value="ECO:0007669"/>
    <property type="project" value="TreeGrafter"/>
</dbReference>
<evidence type="ECO:0000256" key="1">
    <source>
        <dbReference type="ARBA" id="ARBA00004141"/>
    </source>
</evidence>
<evidence type="ECO:0000256" key="3">
    <source>
        <dbReference type="ARBA" id="ARBA00022692"/>
    </source>
</evidence>
<feature type="transmembrane region" description="Helical" evidence="6">
    <location>
        <begin position="122"/>
        <end position="144"/>
    </location>
</feature>
<keyword evidence="5 6" id="KW-0472">Membrane</keyword>
<comment type="caution">
    <text evidence="7">The sequence shown here is derived from an EMBL/GenBank/DDBJ whole genome shotgun (WGS) entry which is preliminary data.</text>
</comment>
<evidence type="ECO:0000313" key="8">
    <source>
        <dbReference type="Proteomes" id="UP000256645"/>
    </source>
</evidence>
<evidence type="ECO:0000313" key="7">
    <source>
        <dbReference type="EMBL" id="RDW77070.1"/>
    </source>
</evidence>
<dbReference type="PANTHER" id="PTHR43791">
    <property type="entry name" value="PERMEASE-RELATED"/>
    <property type="match status" value="1"/>
</dbReference>
<feature type="transmembrane region" description="Helical" evidence="6">
    <location>
        <begin position="318"/>
        <end position="336"/>
    </location>
</feature>
<dbReference type="GO" id="GO:0015233">
    <property type="term" value="F:pantothenate transmembrane transporter activity"/>
    <property type="evidence" value="ECO:0007669"/>
    <property type="project" value="TreeGrafter"/>
</dbReference>
<keyword evidence="8" id="KW-1185">Reference proteome</keyword>
<dbReference type="GO" id="GO:0005886">
    <property type="term" value="C:plasma membrane"/>
    <property type="evidence" value="ECO:0007669"/>
    <property type="project" value="TreeGrafter"/>
</dbReference>
<keyword evidence="4 6" id="KW-1133">Transmembrane helix</keyword>
<name>A0A3D8RSY9_9HELO</name>
<dbReference type="EMBL" id="PDLM01000005">
    <property type="protein sequence ID" value="RDW77070.1"/>
    <property type="molecule type" value="Genomic_DNA"/>
</dbReference>